<dbReference type="Gene3D" id="3.40.1110.10">
    <property type="entry name" value="Calcium-transporting ATPase, cytoplasmic domain N"/>
    <property type="match status" value="1"/>
</dbReference>
<dbReference type="PANTHER" id="PTHR43079:SF1">
    <property type="entry name" value="CADMIUM_ZINC-TRANSPORTING ATPASE HMA1, CHLOROPLASTIC-RELATED"/>
    <property type="match status" value="1"/>
</dbReference>
<dbReference type="InterPro" id="IPR051949">
    <property type="entry name" value="Cation_Transport_ATPase"/>
</dbReference>
<dbReference type="Gene3D" id="2.70.150.10">
    <property type="entry name" value="Calcium-transporting ATPase, cytoplasmic transduction domain A"/>
    <property type="match status" value="1"/>
</dbReference>
<dbReference type="InterPro" id="IPR008250">
    <property type="entry name" value="ATPase_P-typ_transduc_dom_A_sf"/>
</dbReference>
<dbReference type="PRINTS" id="PR00941">
    <property type="entry name" value="CDATPASE"/>
</dbReference>
<comment type="similarity">
    <text evidence="2 11">Belongs to the cation transport ATPase (P-type) (TC 3.A.3) family. Type IB subfamily.</text>
</comment>
<gene>
    <name evidence="14" type="ORF">C8D88_106145</name>
</gene>
<evidence type="ECO:0000256" key="2">
    <source>
        <dbReference type="ARBA" id="ARBA00006024"/>
    </source>
</evidence>
<dbReference type="Gene3D" id="3.40.50.1000">
    <property type="entry name" value="HAD superfamily/HAD-like"/>
    <property type="match status" value="1"/>
</dbReference>
<dbReference type="AlphaFoldDB" id="A0A316HWN8"/>
<dbReference type="Pfam" id="PF00702">
    <property type="entry name" value="Hydrolase"/>
    <property type="match status" value="1"/>
</dbReference>
<dbReference type="NCBIfam" id="TIGR01525">
    <property type="entry name" value="ATPase-IB_hvy"/>
    <property type="match status" value="1"/>
</dbReference>
<evidence type="ECO:0000256" key="5">
    <source>
        <dbReference type="ARBA" id="ARBA00022741"/>
    </source>
</evidence>
<dbReference type="GO" id="GO:0019829">
    <property type="term" value="F:ATPase-coupled monoatomic cation transmembrane transporter activity"/>
    <property type="evidence" value="ECO:0007669"/>
    <property type="project" value="InterPro"/>
</dbReference>
<evidence type="ECO:0000256" key="8">
    <source>
        <dbReference type="ARBA" id="ARBA00022967"/>
    </source>
</evidence>
<keyword evidence="5 11" id="KW-0547">Nucleotide-binding</keyword>
<keyword evidence="8" id="KW-1278">Translocase</keyword>
<evidence type="ECO:0000313" key="14">
    <source>
        <dbReference type="EMBL" id="PWK85517.1"/>
    </source>
</evidence>
<feature type="domain" description="P-type ATPase A" evidence="13">
    <location>
        <begin position="137"/>
        <end position="237"/>
    </location>
</feature>
<evidence type="ECO:0000256" key="3">
    <source>
        <dbReference type="ARBA" id="ARBA00022692"/>
    </source>
</evidence>
<feature type="compositionally biased region" description="Basic and acidic residues" evidence="12">
    <location>
        <begin position="175"/>
        <end position="185"/>
    </location>
</feature>
<dbReference type="InterPro" id="IPR023298">
    <property type="entry name" value="ATPase_P-typ_TM_dom_sf"/>
</dbReference>
<dbReference type="Pfam" id="PF00122">
    <property type="entry name" value="E1-E2_ATPase"/>
    <property type="match status" value="1"/>
</dbReference>
<dbReference type="RefSeq" id="WP_109638124.1">
    <property type="nucleotide sequence ID" value="NZ_QGHB01000006.1"/>
</dbReference>
<dbReference type="InterPro" id="IPR001757">
    <property type="entry name" value="P_typ_ATPase"/>
</dbReference>
<feature type="transmembrane region" description="Helical" evidence="11">
    <location>
        <begin position="54"/>
        <end position="72"/>
    </location>
</feature>
<keyword evidence="10 11" id="KW-0472">Membrane</keyword>
<dbReference type="GO" id="GO:0005886">
    <property type="term" value="C:plasma membrane"/>
    <property type="evidence" value="ECO:0007669"/>
    <property type="project" value="UniProtKB-SubCell"/>
</dbReference>
<dbReference type="InterPro" id="IPR023299">
    <property type="entry name" value="ATPase_P-typ_cyto_dom_N"/>
</dbReference>
<feature type="transmembrane region" description="Helical" evidence="11">
    <location>
        <begin position="30"/>
        <end position="48"/>
    </location>
</feature>
<dbReference type="InterPro" id="IPR027256">
    <property type="entry name" value="P-typ_ATPase_IB"/>
</dbReference>
<keyword evidence="6 11" id="KW-0067">ATP-binding</keyword>
<comment type="caution">
    <text evidence="14">The sequence shown here is derived from an EMBL/GenBank/DDBJ whole genome shotgun (WGS) entry which is preliminary data.</text>
</comment>
<dbReference type="SUPFAM" id="SSF81653">
    <property type="entry name" value="Calcium ATPase, transduction domain A"/>
    <property type="match status" value="1"/>
</dbReference>
<protein>
    <submittedName>
        <fullName evidence="14">Heavy metal-(Cd/Co/Hg/Pb/Zn)-translocating P-type ATPase</fullName>
    </submittedName>
</protein>
<dbReference type="GO" id="GO:0005524">
    <property type="term" value="F:ATP binding"/>
    <property type="evidence" value="ECO:0007669"/>
    <property type="project" value="UniProtKB-UniRule"/>
</dbReference>
<dbReference type="PANTHER" id="PTHR43079">
    <property type="entry name" value="PROBABLE CADMIUM/ZINC-TRANSPORTING ATPASE HMA1"/>
    <property type="match status" value="1"/>
</dbReference>
<evidence type="ECO:0000256" key="12">
    <source>
        <dbReference type="SAM" id="MobiDB-lite"/>
    </source>
</evidence>
<evidence type="ECO:0000256" key="11">
    <source>
        <dbReference type="RuleBase" id="RU362081"/>
    </source>
</evidence>
<evidence type="ECO:0000256" key="10">
    <source>
        <dbReference type="ARBA" id="ARBA00023136"/>
    </source>
</evidence>
<dbReference type="GO" id="GO:0016887">
    <property type="term" value="F:ATP hydrolysis activity"/>
    <property type="evidence" value="ECO:0007669"/>
    <property type="project" value="InterPro"/>
</dbReference>
<dbReference type="GO" id="GO:0046872">
    <property type="term" value="F:metal ion binding"/>
    <property type="evidence" value="ECO:0007669"/>
    <property type="project" value="UniProtKB-KW"/>
</dbReference>
<dbReference type="InterPro" id="IPR059000">
    <property type="entry name" value="ATPase_P-type_domA"/>
</dbReference>
<keyword evidence="7" id="KW-0460">Magnesium</keyword>
<reference evidence="14 15" key="1">
    <citation type="submission" date="2018-05" db="EMBL/GenBank/DDBJ databases">
        <title>Genomic Encyclopedia of Type Strains, Phase IV (KMG-IV): sequencing the most valuable type-strain genomes for metagenomic binning, comparative biology and taxonomic classification.</title>
        <authorList>
            <person name="Goeker M."/>
        </authorList>
    </citation>
    <scope>NUCLEOTIDE SEQUENCE [LARGE SCALE GENOMIC DNA]</scope>
    <source>
        <strain evidence="14 15">DSM 45480</strain>
    </source>
</reference>
<dbReference type="PRINTS" id="PR00119">
    <property type="entry name" value="CATATPASE"/>
</dbReference>
<dbReference type="FunFam" id="2.70.150.10:FF:000002">
    <property type="entry name" value="Copper-transporting ATPase 1, putative"/>
    <property type="match status" value="1"/>
</dbReference>
<feature type="transmembrane region" description="Helical" evidence="11">
    <location>
        <begin position="287"/>
        <end position="311"/>
    </location>
</feature>
<feature type="region of interest" description="Disordered" evidence="12">
    <location>
        <begin position="175"/>
        <end position="198"/>
    </location>
</feature>
<evidence type="ECO:0000256" key="4">
    <source>
        <dbReference type="ARBA" id="ARBA00022723"/>
    </source>
</evidence>
<dbReference type="InterPro" id="IPR036412">
    <property type="entry name" value="HAD-like_sf"/>
</dbReference>
<evidence type="ECO:0000256" key="6">
    <source>
        <dbReference type="ARBA" id="ARBA00022840"/>
    </source>
</evidence>
<proteinExistence type="inferred from homology"/>
<dbReference type="SUPFAM" id="SSF81665">
    <property type="entry name" value="Calcium ATPase, transmembrane domain M"/>
    <property type="match status" value="1"/>
</dbReference>
<keyword evidence="9 11" id="KW-1133">Transmembrane helix</keyword>
<keyword evidence="4 11" id="KW-0479">Metal-binding</keyword>
<dbReference type="PROSITE" id="PS00154">
    <property type="entry name" value="ATPASE_E1_E2"/>
    <property type="match status" value="1"/>
</dbReference>
<accession>A0A316HWN8</accession>
<dbReference type="InterPro" id="IPR018303">
    <property type="entry name" value="ATPase_P-typ_P_site"/>
</dbReference>
<keyword evidence="11" id="KW-1003">Cell membrane</keyword>
<dbReference type="Proteomes" id="UP000246005">
    <property type="component" value="Unassembled WGS sequence"/>
</dbReference>
<dbReference type="NCBIfam" id="TIGR01494">
    <property type="entry name" value="ATPase_P-type"/>
    <property type="match status" value="1"/>
</dbReference>
<evidence type="ECO:0000256" key="1">
    <source>
        <dbReference type="ARBA" id="ARBA00004651"/>
    </source>
</evidence>
<sequence>MVPGVTSTLLPDAAHPTPVVKRSPLAITEVRWAIAATALFLLGFAVKLAGAPPWTWWALLLACYAAGGWEPALSGLKALRERTLDVDLLMIVAAIGAASIGQVVDGGLLIVIFATSGALEAVLTQRTADSVRGLLDLAPQRACLLTDDGEREVDAATLRIGDEILVRPGERIGADGEVTDGHSDADEASITGEPLPAPKRPGNEVFAGSLNGTGALRVRVTRDPQDSVIARIVAMVEEASATKAKTQLFIEKIEQRYSVAMVAVTVALFAVPLLFGAALEPTLLRAMTFMIVASPCALVLATMPPLLAAIANAGKRGVLVKSAVAMEQLGTVDAVALDKTGTLTEGTPHVVTGQDEVLSLAAAAEQYSEHPIGRAIVAAARERGLPIPSAADFQATPGVGVTARVSGQVVVVRRHDSSDNTAVEVVVDDRRAGVIELADRVRPSSEAAVGELAVLTGRSPVLLTGDNQAAAQRVAANVGITDVRAGLLPQDKVRAVQEMNHKVLFVGDGVNDAPALATAHAGIALGRKGSDLTVDTADAVVIGDDLTVVPAVVALARRARRVVIANLAIAGAFIVVLSIWDLVGTLPLPLGVAGHEGSTVLVALNGMRLLSGRWWKR</sequence>
<keyword evidence="3 11" id="KW-0812">Transmembrane</keyword>
<evidence type="ECO:0000256" key="9">
    <source>
        <dbReference type="ARBA" id="ARBA00022989"/>
    </source>
</evidence>
<organism evidence="14 15">
    <name type="scientific">Lentzea atacamensis</name>
    <dbReference type="NCBI Taxonomy" id="531938"/>
    <lineage>
        <taxon>Bacteria</taxon>
        <taxon>Bacillati</taxon>
        <taxon>Actinomycetota</taxon>
        <taxon>Actinomycetes</taxon>
        <taxon>Pseudonocardiales</taxon>
        <taxon>Pseudonocardiaceae</taxon>
        <taxon>Lentzea</taxon>
    </lineage>
</organism>
<evidence type="ECO:0000313" key="15">
    <source>
        <dbReference type="Proteomes" id="UP000246005"/>
    </source>
</evidence>
<feature type="transmembrane region" description="Helical" evidence="11">
    <location>
        <begin position="562"/>
        <end position="580"/>
    </location>
</feature>
<dbReference type="EMBL" id="QGHB01000006">
    <property type="protein sequence ID" value="PWK85517.1"/>
    <property type="molecule type" value="Genomic_DNA"/>
</dbReference>
<dbReference type="NCBIfam" id="TIGR01512">
    <property type="entry name" value="ATPase-IB2_Cd"/>
    <property type="match status" value="1"/>
</dbReference>
<name>A0A316HWN8_9PSEU</name>
<comment type="subcellular location">
    <subcellularLocation>
        <location evidence="1">Cell membrane</location>
        <topology evidence="1">Multi-pass membrane protein</topology>
    </subcellularLocation>
</comment>
<evidence type="ECO:0000256" key="7">
    <source>
        <dbReference type="ARBA" id="ARBA00022842"/>
    </source>
</evidence>
<evidence type="ECO:0000259" key="13">
    <source>
        <dbReference type="Pfam" id="PF00122"/>
    </source>
</evidence>
<dbReference type="SUPFAM" id="SSF56784">
    <property type="entry name" value="HAD-like"/>
    <property type="match status" value="1"/>
</dbReference>
<dbReference type="InterPro" id="IPR023214">
    <property type="entry name" value="HAD_sf"/>
</dbReference>
<feature type="transmembrane region" description="Helical" evidence="11">
    <location>
        <begin position="257"/>
        <end position="275"/>
    </location>
</feature>